<dbReference type="Pfam" id="PF12706">
    <property type="entry name" value="Lactamase_B_2"/>
    <property type="match status" value="1"/>
</dbReference>
<dbReference type="InterPro" id="IPR036866">
    <property type="entry name" value="RibonucZ/Hydroxyglut_hydro"/>
</dbReference>
<protein>
    <submittedName>
        <fullName evidence="2">Beta-lactamase domain-containing protein</fullName>
    </submittedName>
</protein>
<proteinExistence type="predicted"/>
<dbReference type="InterPro" id="IPR052533">
    <property type="entry name" value="WalJ/YycJ-like"/>
</dbReference>
<sequence>MKITVLASGSKGNCTYIEGDSGAILVDAGLSAKETFKRLEESGCNRDLIEAIIVTHEHSDHIKGVDVLSRKLSIPVIGTQGTLWEYDEKRKSDKKLDYETIKTGEIKSVSDFEIEAFSTFHDAMDPCGYRIKYGDLTFALCTDTGKTDARIGGYLSTADALVLESNHCPEMLKNGPYPAFLKARIADAKRGHLSNTAAAECIKKYCRDSGNIILAHLSEENNKPEIALELAQNAAEENSCNAGIGISHQHCPAETIKLN</sequence>
<dbReference type="RefSeq" id="WP_004079617.1">
    <property type="nucleotide sequence ID" value="NZ_CM001436.1"/>
</dbReference>
<dbReference type="InParanoid" id="H1YXG1"/>
<dbReference type="AlphaFoldDB" id="H1YXG1"/>
<dbReference type="SUPFAM" id="SSF56281">
    <property type="entry name" value="Metallo-hydrolase/oxidoreductase"/>
    <property type="match status" value="1"/>
</dbReference>
<keyword evidence="3" id="KW-1185">Reference proteome</keyword>
<dbReference type="HOGENOM" id="CLU_073253_0_0_2"/>
<dbReference type="InterPro" id="IPR001279">
    <property type="entry name" value="Metallo-B-lactamas"/>
</dbReference>
<dbReference type="SMART" id="SM00849">
    <property type="entry name" value="Lactamase_B"/>
    <property type="match status" value="1"/>
</dbReference>
<dbReference type="PANTHER" id="PTHR47619">
    <property type="entry name" value="METALLO-HYDROLASE YYCJ-RELATED"/>
    <property type="match status" value="1"/>
</dbReference>
<accession>H1YXG1</accession>
<reference evidence="2 3" key="1">
    <citation type="submission" date="2011-10" db="EMBL/GenBank/DDBJ databases">
        <title>The Improved High-Quality Draft genome of Methanoplanus limicola DSM 2279.</title>
        <authorList>
            <consortium name="US DOE Joint Genome Institute (JGI-PGF)"/>
            <person name="Lucas S."/>
            <person name="Copeland A."/>
            <person name="Lapidus A."/>
            <person name="Glavina del Rio T."/>
            <person name="Dalin E."/>
            <person name="Tice H."/>
            <person name="Bruce D."/>
            <person name="Goodwin L."/>
            <person name="Pitluck S."/>
            <person name="Peters L."/>
            <person name="Mikhailova N."/>
            <person name="Lu M."/>
            <person name="Kyrpides N."/>
            <person name="Mavromatis K."/>
            <person name="Ivanova N."/>
            <person name="Markowitz V."/>
            <person name="Cheng J.-F."/>
            <person name="Hugenholtz P."/>
            <person name="Woyke T."/>
            <person name="Wu D."/>
            <person name="Wirth R."/>
            <person name="Brambilla E.-M."/>
            <person name="Klenk H.-P."/>
            <person name="Eisen J.A."/>
        </authorList>
    </citation>
    <scope>NUCLEOTIDE SEQUENCE [LARGE SCALE GENOMIC DNA]</scope>
    <source>
        <strain evidence="2 3">DSM 2279</strain>
    </source>
</reference>
<feature type="domain" description="Metallo-beta-lactamase" evidence="1">
    <location>
        <begin position="11"/>
        <end position="167"/>
    </location>
</feature>
<name>H1YXG1_9EURY</name>
<gene>
    <name evidence="2" type="ORF">Metlim_2864</name>
</gene>
<dbReference type="PANTHER" id="PTHR47619:SF1">
    <property type="entry name" value="EXODEOXYRIBONUCLEASE WALJ"/>
    <property type="match status" value="1"/>
</dbReference>
<evidence type="ECO:0000259" key="1">
    <source>
        <dbReference type="SMART" id="SM00849"/>
    </source>
</evidence>
<dbReference type="Gene3D" id="3.60.15.10">
    <property type="entry name" value="Ribonuclease Z/Hydroxyacylglutathione hydrolase-like"/>
    <property type="match status" value="1"/>
</dbReference>
<evidence type="ECO:0000313" key="3">
    <source>
        <dbReference type="Proteomes" id="UP000005741"/>
    </source>
</evidence>
<dbReference type="OrthoDB" id="53037at2157"/>
<dbReference type="Proteomes" id="UP000005741">
    <property type="component" value="Chromosome"/>
</dbReference>
<organism evidence="2 3">
    <name type="scientific">Methanoplanus limicola DSM 2279</name>
    <dbReference type="NCBI Taxonomy" id="937775"/>
    <lineage>
        <taxon>Archaea</taxon>
        <taxon>Methanobacteriati</taxon>
        <taxon>Methanobacteriota</taxon>
        <taxon>Stenosarchaea group</taxon>
        <taxon>Methanomicrobia</taxon>
        <taxon>Methanomicrobiales</taxon>
        <taxon>Methanomicrobiaceae</taxon>
        <taxon>Methanoplanus</taxon>
    </lineage>
</organism>
<evidence type="ECO:0000313" key="2">
    <source>
        <dbReference type="EMBL" id="EHQ36898.1"/>
    </source>
</evidence>
<dbReference type="STRING" id="937775.Metlim_2864"/>
<dbReference type="EMBL" id="CM001436">
    <property type="protein sequence ID" value="EHQ36898.1"/>
    <property type="molecule type" value="Genomic_DNA"/>
</dbReference>